<keyword evidence="3" id="KW-0131">Cell cycle</keyword>
<dbReference type="Pfam" id="PF12859">
    <property type="entry name" value="ANAPC1"/>
    <property type="match status" value="2"/>
</dbReference>
<keyword evidence="1" id="KW-0132">Cell division</keyword>
<comment type="caution">
    <text evidence="6">The sequence shown here is derived from an EMBL/GenBank/DDBJ whole genome shotgun (WGS) entry which is preliminary data.</text>
</comment>
<dbReference type="EMBL" id="JBANRG010000001">
    <property type="protein sequence ID" value="KAK7472415.1"/>
    <property type="molecule type" value="Genomic_DNA"/>
</dbReference>
<dbReference type="InterPro" id="IPR024990">
    <property type="entry name" value="Apc1"/>
</dbReference>
<evidence type="ECO:0000256" key="1">
    <source>
        <dbReference type="ARBA" id="ARBA00022618"/>
    </source>
</evidence>
<feature type="domain" description="Anaphase-promoting complex subunit 1 N-terminal" evidence="5">
    <location>
        <begin position="63"/>
        <end position="205"/>
    </location>
</feature>
<name>A0ABR1K7P9_9AGAR</name>
<evidence type="ECO:0000256" key="2">
    <source>
        <dbReference type="ARBA" id="ARBA00022776"/>
    </source>
</evidence>
<protein>
    <submittedName>
        <fullName evidence="6">Anaphase-promoting complex subunit 1</fullName>
    </submittedName>
</protein>
<evidence type="ECO:0000259" key="5">
    <source>
        <dbReference type="Pfam" id="PF12859"/>
    </source>
</evidence>
<sequence length="478" mass="53114">MAPSSIHLPLSGKQRSSVKEHLQSLQKNAPKEHESDLLKAIRNALRGSGVDSASTVHSVSFTTQTDPWEEEELTWDETTVFLSSNGVVRKKWTFELEAQRVQWACIGWMEYSGRITLDHFAQDSTTPTKSSTSDGTFGPFFHAQVAKSAKKRERRSRVPAVFIFLRNIGKIYLENGVDFTFNLPYIVRKAWPLSPHGVLIQRVMELSELAEAETTGDEPLATIFSLQSPFSEASAVGLTAGVVGGTKKKPLSLIDNDENSTKPIKWVPATENVLWTSRRGPTSPYELIVTVDADKRQLTIWRYVYIKPKDRPILAAGKDGNKNEDRRKRMSLAGSRRSSMIIPGAPEDGLSPTTIQVPLPEVPLASLPGMPPALSSMATMESLTNPTAQPSYQSQGQIADLHPEKGREERPRRRNSLTRTDLSATMNRMVLNPAALPDSMAPIEHDRMRTAVWVEKLHVLGLEEAEQVFIAKCPDLGR</sequence>
<feature type="compositionally biased region" description="Polar residues" evidence="4">
    <location>
        <begin position="382"/>
        <end position="397"/>
    </location>
</feature>
<evidence type="ECO:0000256" key="3">
    <source>
        <dbReference type="ARBA" id="ARBA00023306"/>
    </source>
</evidence>
<gene>
    <name evidence="6" type="primary">APC1_2</name>
    <name evidence="6" type="ORF">VKT23_000529</name>
</gene>
<keyword evidence="2" id="KW-0498">Mitosis</keyword>
<proteinExistence type="predicted"/>
<keyword evidence="7" id="KW-1185">Reference proteome</keyword>
<feature type="compositionally biased region" description="Basic and acidic residues" evidence="4">
    <location>
        <begin position="401"/>
        <end position="411"/>
    </location>
</feature>
<reference evidence="6 7" key="1">
    <citation type="submission" date="2024-01" db="EMBL/GenBank/DDBJ databases">
        <title>A draft genome for the cacao thread blight pathogen Marasmiellus scandens.</title>
        <authorList>
            <person name="Baruah I.K."/>
            <person name="Leung J."/>
            <person name="Bukari Y."/>
            <person name="Amoako-Attah I."/>
            <person name="Meinhardt L.W."/>
            <person name="Bailey B.A."/>
            <person name="Cohen S.P."/>
        </authorList>
    </citation>
    <scope>NUCLEOTIDE SEQUENCE [LARGE SCALE GENOMIC DNA]</scope>
    <source>
        <strain evidence="6 7">GH-19</strain>
    </source>
</reference>
<evidence type="ECO:0000256" key="4">
    <source>
        <dbReference type="SAM" id="MobiDB-lite"/>
    </source>
</evidence>
<dbReference type="PANTHER" id="PTHR12827:SF3">
    <property type="entry name" value="ANAPHASE-PROMOTING COMPLEX SUBUNIT 1"/>
    <property type="match status" value="1"/>
</dbReference>
<evidence type="ECO:0000313" key="7">
    <source>
        <dbReference type="Proteomes" id="UP001498398"/>
    </source>
</evidence>
<organism evidence="6 7">
    <name type="scientific">Marasmiellus scandens</name>
    <dbReference type="NCBI Taxonomy" id="2682957"/>
    <lineage>
        <taxon>Eukaryota</taxon>
        <taxon>Fungi</taxon>
        <taxon>Dikarya</taxon>
        <taxon>Basidiomycota</taxon>
        <taxon>Agaricomycotina</taxon>
        <taxon>Agaricomycetes</taxon>
        <taxon>Agaricomycetidae</taxon>
        <taxon>Agaricales</taxon>
        <taxon>Marasmiineae</taxon>
        <taxon>Omphalotaceae</taxon>
        <taxon>Marasmiellus</taxon>
    </lineage>
</organism>
<evidence type="ECO:0000313" key="6">
    <source>
        <dbReference type="EMBL" id="KAK7472415.1"/>
    </source>
</evidence>
<accession>A0ABR1K7P9</accession>
<dbReference type="PANTHER" id="PTHR12827">
    <property type="entry name" value="MEIOTIC CHECKPOINT REGULATOR TSG24 FAMILY MEMBER"/>
    <property type="match status" value="1"/>
</dbReference>
<dbReference type="Proteomes" id="UP001498398">
    <property type="component" value="Unassembled WGS sequence"/>
</dbReference>
<feature type="domain" description="Anaphase-promoting complex subunit 1 N-terminal" evidence="5">
    <location>
        <begin position="212"/>
        <end position="430"/>
    </location>
</feature>
<feature type="region of interest" description="Disordered" evidence="4">
    <location>
        <begin position="382"/>
        <end position="418"/>
    </location>
</feature>
<feature type="region of interest" description="Disordered" evidence="4">
    <location>
        <begin position="314"/>
        <end position="352"/>
    </location>
</feature>
<dbReference type="InterPro" id="IPR049255">
    <property type="entry name" value="Apc1_N"/>
</dbReference>